<dbReference type="EMBL" id="CAKMRJ010005412">
    <property type="protein sequence ID" value="CAH1442998.1"/>
    <property type="molecule type" value="Genomic_DNA"/>
</dbReference>
<keyword evidence="3" id="KW-1185">Reference proteome</keyword>
<gene>
    <name evidence="2" type="ORF">LVIROSA_LOCUS28950</name>
</gene>
<dbReference type="AlphaFoldDB" id="A0AAU9NZ29"/>
<comment type="caution">
    <text evidence="2">The sequence shown here is derived from an EMBL/GenBank/DDBJ whole genome shotgun (WGS) entry which is preliminary data.</text>
</comment>
<proteinExistence type="predicted"/>
<reference evidence="2 3" key="1">
    <citation type="submission" date="2022-01" db="EMBL/GenBank/DDBJ databases">
        <authorList>
            <person name="Xiong W."/>
            <person name="Schranz E."/>
        </authorList>
    </citation>
    <scope>NUCLEOTIDE SEQUENCE [LARGE SCALE GENOMIC DNA]</scope>
</reference>
<keyword evidence="1" id="KW-0812">Transmembrane</keyword>
<feature type="transmembrane region" description="Helical" evidence="1">
    <location>
        <begin position="20"/>
        <end position="38"/>
    </location>
</feature>
<keyword evidence="1" id="KW-0472">Membrane</keyword>
<accession>A0AAU9NZ29</accession>
<protein>
    <recommendedName>
        <fullName evidence="4">Transmembrane protein</fullName>
    </recommendedName>
</protein>
<evidence type="ECO:0000313" key="3">
    <source>
        <dbReference type="Proteomes" id="UP001157418"/>
    </source>
</evidence>
<dbReference type="Proteomes" id="UP001157418">
    <property type="component" value="Unassembled WGS sequence"/>
</dbReference>
<evidence type="ECO:0000256" key="1">
    <source>
        <dbReference type="SAM" id="Phobius"/>
    </source>
</evidence>
<sequence>MTSNFPKLNLNRIQWITRVFTSQTVVYVFLFLLILLPYQRFPPNGSYISLLFCSPPDRRLSLERKFPFTASSSSSSSAGSLRNSPRMEGLRVLPLPVVTVLFGYRVTNKTP</sequence>
<evidence type="ECO:0000313" key="2">
    <source>
        <dbReference type="EMBL" id="CAH1442998.1"/>
    </source>
</evidence>
<name>A0AAU9NZ29_9ASTR</name>
<organism evidence="2 3">
    <name type="scientific">Lactuca virosa</name>
    <dbReference type="NCBI Taxonomy" id="75947"/>
    <lineage>
        <taxon>Eukaryota</taxon>
        <taxon>Viridiplantae</taxon>
        <taxon>Streptophyta</taxon>
        <taxon>Embryophyta</taxon>
        <taxon>Tracheophyta</taxon>
        <taxon>Spermatophyta</taxon>
        <taxon>Magnoliopsida</taxon>
        <taxon>eudicotyledons</taxon>
        <taxon>Gunneridae</taxon>
        <taxon>Pentapetalae</taxon>
        <taxon>asterids</taxon>
        <taxon>campanulids</taxon>
        <taxon>Asterales</taxon>
        <taxon>Asteraceae</taxon>
        <taxon>Cichorioideae</taxon>
        <taxon>Cichorieae</taxon>
        <taxon>Lactucinae</taxon>
        <taxon>Lactuca</taxon>
    </lineage>
</organism>
<keyword evidence="1" id="KW-1133">Transmembrane helix</keyword>
<evidence type="ECO:0008006" key="4">
    <source>
        <dbReference type="Google" id="ProtNLM"/>
    </source>
</evidence>